<evidence type="ECO:0000313" key="2">
    <source>
        <dbReference type="EMBL" id="WQG86320.1"/>
    </source>
</evidence>
<dbReference type="Proteomes" id="UP001324185">
    <property type="component" value="Chromosome"/>
</dbReference>
<reference evidence="2 3" key="1">
    <citation type="submission" date="2023-11" db="EMBL/GenBank/DDBJ databases">
        <title>MicrobeMod: A computational toolkit for identifying prokaryotic methylation and restriction-modification with nanopore sequencing.</title>
        <authorList>
            <person name="Crits-Christoph A."/>
            <person name="Kang S.C."/>
            <person name="Lee H."/>
            <person name="Ostrov N."/>
        </authorList>
    </citation>
    <scope>NUCLEOTIDE SEQUENCE [LARGE SCALE GENOMIC DNA]</scope>
    <source>
        <strain evidence="2 3">DSMZ 16071</strain>
    </source>
</reference>
<keyword evidence="1" id="KW-0812">Transmembrane</keyword>
<evidence type="ECO:0008006" key="4">
    <source>
        <dbReference type="Google" id="ProtNLM"/>
    </source>
</evidence>
<organism evidence="2 3">
    <name type="scientific">Kangiella aquimarina</name>
    <dbReference type="NCBI Taxonomy" id="261965"/>
    <lineage>
        <taxon>Bacteria</taxon>
        <taxon>Pseudomonadati</taxon>
        <taxon>Pseudomonadota</taxon>
        <taxon>Gammaproteobacteria</taxon>
        <taxon>Kangiellales</taxon>
        <taxon>Kangiellaceae</taxon>
        <taxon>Kangiella</taxon>
    </lineage>
</organism>
<evidence type="ECO:0000256" key="1">
    <source>
        <dbReference type="SAM" id="Phobius"/>
    </source>
</evidence>
<dbReference type="RefSeq" id="WP_018624360.1">
    <property type="nucleotide sequence ID" value="NZ_CP140158.1"/>
</dbReference>
<feature type="transmembrane region" description="Helical" evidence="1">
    <location>
        <begin position="73"/>
        <end position="92"/>
    </location>
</feature>
<keyword evidence="3" id="KW-1185">Reference proteome</keyword>
<dbReference type="EMBL" id="CP140158">
    <property type="protein sequence ID" value="WQG86320.1"/>
    <property type="molecule type" value="Genomic_DNA"/>
</dbReference>
<proteinExistence type="predicted"/>
<gene>
    <name evidence="2" type="ORF">SR900_05390</name>
</gene>
<protein>
    <recommendedName>
        <fullName evidence="4">DUF1761 domain-containing protein</fullName>
    </recommendedName>
</protein>
<feature type="transmembrane region" description="Helical" evidence="1">
    <location>
        <begin position="6"/>
        <end position="28"/>
    </location>
</feature>
<accession>A0ABZ0X709</accession>
<name>A0ABZ0X709_9GAMM</name>
<keyword evidence="1" id="KW-0472">Membrane</keyword>
<evidence type="ECO:0000313" key="3">
    <source>
        <dbReference type="Proteomes" id="UP001324185"/>
    </source>
</evidence>
<sequence>MNWIFSLIILVAAIFLIGFAFIAVIKPAPAKHFLRQFASSSQAHYSEQLVRIIFGLSLILYSPQMLYSEVFFYFGWLLVVTSIGLLCIPWWWHKKFADKIIPWVIRLLPIYAIGCLVLGGALVYGVLG</sequence>
<feature type="transmembrane region" description="Helical" evidence="1">
    <location>
        <begin position="104"/>
        <end position="127"/>
    </location>
</feature>
<keyword evidence="1" id="KW-1133">Transmembrane helix</keyword>